<dbReference type="Proteomes" id="UP001519308">
    <property type="component" value="Unassembled WGS sequence"/>
</dbReference>
<dbReference type="RefSeq" id="WP_021282667.1">
    <property type="nucleotide sequence ID" value="NZ_JAGGLL010000019.1"/>
</dbReference>
<evidence type="ECO:0008006" key="3">
    <source>
        <dbReference type="Google" id="ProtNLM"/>
    </source>
</evidence>
<dbReference type="EMBL" id="JAGGLL010000019">
    <property type="protein sequence ID" value="MBP2022730.1"/>
    <property type="molecule type" value="Genomic_DNA"/>
</dbReference>
<evidence type="ECO:0000313" key="2">
    <source>
        <dbReference type="Proteomes" id="UP001519308"/>
    </source>
</evidence>
<gene>
    <name evidence="1" type="ORF">J2Z44_002553</name>
</gene>
<comment type="caution">
    <text evidence="1">The sequence shown here is derived from an EMBL/GenBank/DDBJ whole genome shotgun (WGS) entry which is preliminary data.</text>
</comment>
<name>A0ABS4K4M8_9CLOT</name>
<evidence type="ECO:0000313" key="1">
    <source>
        <dbReference type="EMBL" id="MBP2022730.1"/>
    </source>
</evidence>
<protein>
    <recommendedName>
        <fullName evidence="3">Squalene cyclase C-terminal domain-containing protein</fullName>
    </recommendedName>
</protein>
<reference evidence="1 2" key="1">
    <citation type="submission" date="2021-03" db="EMBL/GenBank/DDBJ databases">
        <title>Genomic Encyclopedia of Type Strains, Phase IV (KMG-IV): sequencing the most valuable type-strain genomes for metagenomic binning, comparative biology and taxonomic classification.</title>
        <authorList>
            <person name="Goeker M."/>
        </authorList>
    </citation>
    <scope>NUCLEOTIDE SEQUENCE [LARGE SCALE GENOMIC DNA]</scope>
    <source>
        <strain evidence="1 2">DSM 28650</strain>
    </source>
</reference>
<sequence length="323" mass="37844">MLKVDEVLKYDLDPIPKYLLMRDVMKFNSKSKDLIKAKEAVLQSKWVKDIVKLQWEDGSWGEFHSLSQSAKSLITTEQALRRLLVLGLDKNDEVIQKALVYMEKYLRGELDLRDRKEKKHDWNVVTKLFVATWILIFDPSNNLAKGLAEDWAKVITHGFSGGEYNHNAYKEAYYEVHKASKEKHMLGFQSFYLVSILRGMLSSQIESKFLDYIINSEKGIYYIYEKSLIIPPSEFHSKITSRYVDAHELLSSYTSAKTKLQYFKTWINNNVSEDGFWDMGNLVKDKIYFPLSDSWRKPINRKIDCTIKIQRILENLKVEGEKK</sequence>
<dbReference type="InterPro" id="IPR008930">
    <property type="entry name" value="Terpenoid_cyclase/PrenylTrfase"/>
</dbReference>
<accession>A0ABS4K4M8</accession>
<proteinExistence type="predicted"/>
<organism evidence="1 2">
    <name type="scientific">Clostridium punense</name>
    <dbReference type="NCBI Taxonomy" id="1054297"/>
    <lineage>
        <taxon>Bacteria</taxon>
        <taxon>Bacillati</taxon>
        <taxon>Bacillota</taxon>
        <taxon>Clostridia</taxon>
        <taxon>Eubacteriales</taxon>
        <taxon>Clostridiaceae</taxon>
        <taxon>Clostridium</taxon>
    </lineage>
</organism>
<keyword evidence="2" id="KW-1185">Reference proteome</keyword>
<dbReference type="SUPFAM" id="SSF48239">
    <property type="entry name" value="Terpenoid cyclases/Protein prenyltransferases"/>
    <property type="match status" value="1"/>
</dbReference>